<proteinExistence type="predicted"/>
<evidence type="ECO:0000313" key="2">
    <source>
        <dbReference type="RefSeq" id="XP_049302952.1"/>
    </source>
</evidence>
<protein>
    <submittedName>
        <fullName evidence="2">Uncharacterized protein LOC125776111</fullName>
    </submittedName>
</protein>
<name>A0ABM3J142_BACDO</name>
<reference evidence="1" key="1">
    <citation type="submission" date="2025-05" db="UniProtKB">
        <authorList>
            <consortium name="RefSeq"/>
        </authorList>
    </citation>
    <scope>NUCLEOTIDE SEQUENCE [LARGE SCALE GENOMIC DNA]</scope>
</reference>
<sequence length="229" mass="26298">MEGNHDIQCKPKRRRFNPVHKWNAAEEKALVEFLMENRSFEKPTAQSFYGRFIQDTQLTVEWKAVRAKVRNMRTNYNKAKEWEGSTGAGSMEGDTIKNTLRKMCFFYEQLDDIFGSRLNCSAVVEDSLVLESDSTSPSGAECVVEAGSSVEAEEIQSPALNDNVCTRRQKGIYSKTALSDILQVHGEIAEIRKQKLKMDVAAREREMLIKEKELELKEKEIELKKRVHF</sequence>
<keyword evidence="1" id="KW-1185">Reference proteome</keyword>
<accession>A0ABM3J142</accession>
<dbReference type="GeneID" id="125776111"/>
<dbReference type="RefSeq" id="XP_049302952.1">
    <property type="nucleotide sequence ID" value="XM_049446995.1"/>
</dbReference>
<organism evidence="1 2">
    <name type="scientific">Bactrocera dorsalis</name>
    <name type="common">Oriental fruit fly</name>
    <name type="synonym">Dacus dorsalis</name>
    <dbReference type="NCBI Taxonomy" id="27457"/>
    <lineage>
        <taxon>Eukaryota</taxon>
        <taxon>Metazoa</taxon>
        <taxon>Ecdysozoa</taxon>
        <taxon>Arthropoda</taxon>
        <taxon>Hexapoda</taxon>
        <taxon>Insecta</taxon>
        <taxon>Pterygota</taxon>
        <taxon>Neoptera</taxon>
        <taxon>Endopterygota</taxon>
        <taxon>Diptera</taxon>
        <taxon>Brachycera</taxon>
        <taxon>Muscomorpha</taxon>
        <taxon>Tephritoidea</taxon>
        <taxon>Tephritidae</taxon>
        <taxon>Bactrocera</taxon>
        <taxon>Bactrocera</taxon>
    </lineage>
</organism>
<dbReference type="Proteomes" id="UP001652620">
    <property type="component" value="Chromosome 2"/>
</dbReference>
<gene>
    <name evidence="2" type="primary">LOC125776111</name>
</gene>
<reference evidence="2" key="2">
    <citation type="submission" date="2025-08" db="UniProtKB">
        <authorList>
            <consortium name="RefSeq"/>
        </authorList>
    </citation>
    <scope>IDENTIFICATION</scope>
    <source>
        <tissue evidence="2">Adult</tissue>
    </source>
</reference>
<evidence type="ECO:0000313" key="1">
    <source>
        <dbReference type="Proteomes" id="UP001652620"/>
    </source>
</evidence>